<dbReference type="KEGG" id="cpso:CPPEL_00210"/>
<evidence type="ECO:0000256" key="5">
    <source>
        <dbReference type="SAM" id="Phobius"/>
    </source>
</evidence>
<feature type="transmembrane region" description="Helical" evidence="5">
    <location>
        <begin position="373"/>
        <end position="393"/>
    </location>
</feature>
<dbReference type="Proteomes" id="UP000271426">
    <property type="component" value="Chromosome"/>
</dbReference>
<gene>
    <name evidence="7" type="ORF">CPPEL_00210</name>
</gene>
<protein>
    <submittedName>
        <fullName evidence="7">Major Facilitator Superfamily protein</fullName>
    </submittedName>
</protein>
<feature type="transmembrane region" description="Helical" evidence="5">
    <location>
        <begin position="47"/>
        <end position="66"/>
    </location>
</feature>
<feature type="transmembrane region" description="Helical" evidence="5">
    <location>
        <begin position="171"/>
        <end position="196"/>
    </location>
</feature>
<keyword evidence="8" id="KW-1185">Reference proteome</keyword>
<feature type="transmembrane region" description="Helical" evidence="5">
    <location>
        <begin position="102"/>
        <end position="120"/>
    </location>
</feature>
<dbReference type="GO" id="GO:0022857">
    <property type="term" value="F:transmembrane transporter activity"/>
    <property type="evidence" value="ECO:0007669"/>
    <property type="project" value="InterPro"/>
</dbReference>
<dbReference type="InterPro" id="IPR011701">
    <property type="entry name" value="MFS"/>
</dbReference>
<feature type="transmembrane region" description="Helical" evidence="5">
    <location>
        <begin position="251"/>
        <end position="272"/>
    </location>
</feature>
<name>A0A3G6IRL4_9CORY</name>
<feature type="transmembrane region" description="Helical" evidence="5">
    <location>
        <begin position="78"/>
        <end position="96"/>
    </location>
</feature>
<keyword evidence="4 5" id="KW-0472">Membrane</keyword>
<comment type="subcellular location">
    <subcellularLocation>
        <location evidence="1">Cell membrane</location>
        <topology evidence="1">Multi-pass membrane protein</topology>
    </subcellularLocation>
</comment>
<feature type="transmembrane region" description="Helical" evidence="5">
    <location>
        <begin position="217"/>
        <end position="239"/>
    </location>
</feature>
<evidence type="ECO:0000256" key="3">
    <source>
        <dbReference type="ARBA" id="ARBA00022989"/>
    </source>
</evidence>
<feature type="transmembrane region" description="Helical" evidence="5">
    <location>
        <begin position="349"/>
        <end position="367"/>
    </location>
</feature>
<dbReference type="Gene3D" id="1.20.1250.20">
    <property type="entry name" value="MFS general substrate transporter like domains"/>
    <property type="match status" value="1"/>
</dbReference>
<accession>A0A3G6IRL4</accession>
<evidence type="ECO:0000256" key="4">
    <source>
        <dbReference type="ARBA" id="ARBA00023136"/>
    </source>
</evidence>
<organism evidence="7 8">
    <name type="scientific">Corynebacterium pseudopelargi</name>
    <dbReference type="NCBI Taxonomy" id="2080757"/>
    <lineage>
        <taxon>Bacteria</taxon>
        <taxon>Bacillati</taxon>
        <taxon>Actinomycetota</taxon>
        <taxon>Actinomycetes</taxon>
        <taxon>Mycobacteriales</taxon>
        <taxon>Corynebacteriaceae</taxon>
        <taxon>Corynebacterium</taxon>
    </lineage>
</organism>
<dbReference type="RefSeq" id="WP_123959013.1">
    <property type="nucleotide sequence ID" value="NZ_CP033898.1"/>
</dbReference>
<dbReference type="Pfam" id="PF07690">
    <property type="entry name" value="MFS_1"/>
    <property type="match status" value="1"/>
</dbReference>
<feature type="transmembrane region" description="Helical" evidence="5">
    <location>
        <begin position="141"/>
        <end position="159"/>
    </location>
</feature>
<evidence type="ECO:0000259" key="6">
    <source>
        <dbReference type="PROSITE" id="PS50850"/>
    </source>
</evidence>
<evidence type="ECO:0000313" key="7">
    <source>
        <dbReference type="EMBL" id="AZA08193.1"/>
    </source>
</evidence>
<dbReference type="InterPro" id="IPR020846">
    <property type="entry name" value="MFS_dom"/>
</dbReference>
<keyword evidence="3 5" id="KW-1133">Transmembrane helix</keyword>
<dbReference type="PROSITE" id="PS50850">
    <property type="entry name" value="MFS"/>
    <property type="match status" value="1"/>
</dbReference>
<dbReference type="AlphaFoldDB" id="A0A3G6IRL4"/>
<feature type="domain" description="Major facilitator superfamily (MFS) profile" evidence="6">
    <location>
        <begin position="181"/>
        <end position="401"/>
    </location>
</feature>
<dbReference type="PANTHER" id="PTHR23534">
    <property type="entry name" value="MFS PERMEASE"/>
    <property type="match status" value="1"/>
</dbReference>
<proteinExistence type="predicted"/>
<evidence type="ECO:0000313" key="8">
    <source>
        <dbReference type="Proteomes" id="UP000271426"/>
    </source>
</evidence>
<dbReference type="EMBL" id="CP033898">
    <property type="protein sequence ID" value="AZA08193.1"/>
    <property type="molecule type" value="Genomic_DNA"/>
</dbReference>
<keyword evidence="2 5" id="KW-0812">Transmembrane</keyword>
<evidence type="ECO:0000256" key="1">
    <source>
        <dbReference type="ARBA" id="ARBA00004651"/>
    </source>
</evidence>
<dbReference type="InterPro" id="IPR036259">
    <property type="entry name" value="MFS_trans_sf"/>
</dbReference>
<evidence type="ECO:0000256" key="2">
    <source>
        <dbReference type="ARBA" id="ARBA00022692"/>
    </source>
</evidence>
<feature type="transmembrane region" description="Helical" evidence="5">
    <location>
        <begin position="284"/>
        <end position="303"/>
    </location>
</feature>
<dbReference type="GO" id="GO:0005886">
    <property type="term" value="C:plasma membrane"/>
    <property type="evidence" value="ECO:0007669"/>
    <property type="project" value="UniProtKB-SubCell"/>
</dbReference>
<dbReference type="SUPFAM" id="SSF103473">
    <property type="entry name" value="MFS general substrate transporter"/>
    <property type="match status" value="1"/>
</dbReference>
<dbReference type="PANTHER" id="PTHR23534:SF1">
    <property type="entry name" value="MAJOR FACILITATOR SUPERFAMILY PROTEIN"/>
    <property type="match status" value="1"/>
</dbReference>
<reference evidence="7 8" key="1">
    <citation type="submission" date="2018-11" db="EMBL/GenBank/DDBJ databases">
        <authorList>
            <person name="Kleinhagauer T."/>
            <person name="Glaeser S.P."/>
            <person name="Spergser J."/>
            <person name="Ruckert C."/>
            <person name="Kaempfer P."/>
            <person name="Busse H.-J."/>
        </authorList>
    </citation>
    <scope>NUCLEOTIDE SEQUENCE [LARGE SCALE GENOMIC DNA]</scope>
    <source>
        <strain evidence="7 8">812CH</strain>
    </source>
</reference>
<feature type="transmembrane region" description="Helical" evidence="5">
    <location>
        <begin position="309"/>
        <end position="329"/>
    </location>
</feature>
<dbReference type="OrthoDB" id="9776171at2"/>
<sequence length="401" mass="41006">MSTPAIAAKAYRRRVIATLMFVQVMAGLGHGVTFSMGSLLISELLGSAWGGTALAFTMGGAALWAVPLGRVVANKGRRASLTLGLSLGILGAISALSGAQLGFAPFVLLGFLLLGGEVATNYQARFAAVDVAVGKHRGRDLSLVMWATTVGAVVGPQLIGLTEGIGAHFGLVQFAGAYLLCITVQALGIVLLQFGLRPELQPSDVPQRQKIRVRDNAQASFAMATVAVSHFAMIGIMSMTAVHLHHHGAGLGWIGVVISGHVGAMYALAPLFGILSDRAGASRAIGLGVLLNVTAAAVVVIFAQSQVGVLIGLILLGFGWSATLVGGSALLVRVTKAEERAAYQGRNDLIMNICGASGGILAGPIVAAFGLPILAGAMGVLVLGLALLGPVWVKASLQSRP</sequence>